<evidence type="ECO:0000313" key="3">
    <source>
        <dbReference type="RefSeq" id="XP_030983052.1"/>
    </source>
</evidence>
<sequence length="155" mass="17508">MRCLFSIVSLCSSFFFFLVLLQIIRGKTPTIYHLHVNNVLRPDLERKQTLLPDVFGPRAPRPDLRNVYHVEPRVGDEPVRLTTQRPQLVEAFLVVERAGAVLSLLGGSEGAENLGGFWVLWFLLVLLLLDFGLGSESSQPLLERVDLAVAEQIWK</sequence>
<feature type="signal peptide" evidence="1">
    <location>
        <begin position="1"/>
        <end position="26"/>
    </location>
</feature>
<reference evidence="3" key="3">
    <citation type="submission" date="2025-08" db="UniProtKB">
        <authorList>
            <consortium name="RefSeq"/>
        </authorList>
    </citation>
    <scope>IDENTIFICATION</scope>
    <source>
        <strain evidence="3">NI907</strain>
    </source>
</reference>
<feature type="chain" id="PRO_5027639949" evidence="1">
    <location>
        <begin position="27"/>
        <end position="155"/>
    </location>
</feature>
<dbReference type="GeneID" id="41961615"/>
<reference evidence="2 3" key="1">
    <citation type="journal article" date="2019" name="Mol. Biol. Evol.">
        <title>Blast fungal genomes show frequent chromosomal changes, gene gains and losses, and effector gene turnover.</title>
        <authorList>
            <person name="Gomez Luciano L.B."/>
            <person name="Jason Tsai I."/>
            <person name="Chuma I."/>
            <person name="Tosa Y."/>
            <person name="Chen Y.H."/>
            <person name="Li J.Y."/>
            <person name="Li M.Y."/>
            <person name="Jade Lu M.Y."/>
            <person name="Nakayashiki H."/>
            <person name="Li W.H."/>
        </authorList>
    </citation>
    <scope>NUCLEOTIDE SEQUENCE [LARGE SCALE GENOMIC DNA]</scope>
    <source>
        <strain evidence="2 3">NI907</strain>
    </source>
</reference>
<protein>
    <submittedName>
        <fullName evidence="3">Uncharacterized protein</fullName>
    </submittedName>
</protein>
<keyword evidence="1" id="KW-0732">Signal</keyword>
<keyword evidence="2" id="KW-1185">Reference proteome</keyword>
<dbReference type="RefSeq" id="XP_030983052.1">
    <property type="nucleotide sequence ID" value="XM_031126706.1"/>
</dbReference>
<proteinExistence type="predicted"/>
<dbReference type="AlphaFoldDB" id="A0A6P8B773"/>
<evidence type="ECO:0000256" key="1">
    <source>
        <dbReference type="SAM" id="SignalP"/>
    </source>
</evidence>
<reference evidence="3" key="2">
    <citation type="submission" date="2019-10" db="EMBL/GenBank/DDBJ databases">
        <authorList>
            <consortium name="NCBI Genome Project"/>
        </authorList>
    </citation>
    <scope>NUCLEOTIDE SEQUENCE</scope>
    <source>
        <strain evidence="3">NI907</strain>
    </source>
</reference>
<evidence type="ECO:0000313" key="2">
    <source>
        <dbReference type="Proteomes" id="UP000515153"/>
    </source>
</evidence>
<accession>A0A6P8B773</accession>
<organism evidence="2 3">
    <name type="scientific">Pyricularia grisea</name>
    <name type="common">Crabgrass-specific blast fungus</name>
    <name type="synonym">Magnaporthe grisea</name>
    <dbReference type="NCBI Taxonomy" id="148305"/>
    <lineage>
        <taxon>Eukaryota</taxon>
        <taxon>Fungi</taxon>
        <taxon>Dikarya</taxon>
        <taxon>Ascomycota</taxon>
        <taxon>Pezizomycotina</taxon>
        <taxon>Sordariomycetes</taxon>
        <taxon>Sordariomycetidae</taxon>
        <taxon>Magnaporthales</taxon>
        <taxon>Pyriculariaceae</taxon>
        <taxon>Pyricularia</taxon>
    </lineage>
</organism>
<gene>
    <name evidence="3" type="ORF">PgNI_06685</name>
</gene>
<dbReference type="KEGG" id="pgri:PgNI_06685"/>
<name>A0A6P8B773_PYRGI</name>
<dbReference type="Proteomes" id="UP000515153">
    <property type="component" value="Chromosome I"/>
</dbReference>